<evidence type="ECO:0000256" key="12">
    <source>
        <dbReference type="ARBA" id="ARBA00022989"/>
    </source>
</evidence>
<comment type="caution">
    <text evidence="19">The sequence shown here is derived from an EMBL/GenBank/DDBJ whole genome shotgun (WGS) entry which is preliminary data.</text>
</comment>
<sequence length="581" mass="65383">MKLINKLRLGLGLLFFFMLLVYGLSAYYLRKLSKESELILKNNYETLEFSKNMMKILDLSGGMLTKEDAFNFEYNLKKQETNVTELGEGEFTKEIRTGFESLKKATGNETKASIKADVEKSLYAIMDLNMEAIVKKNSIASETARKAAIYVTLISSFFFLVAFSFIVNFPGYIANPISELTFKIKEIANKRYDQRLSFSRNDEFGDLAQAFNTMASKLNEYEHSNLAKILFEKSRIETIINSMQDAIIGFDENNTILFANPVALTLLGLKDQDVVGKYAPDVALRNDLLRNLLKAGNSEDLKIFAENKESYFSKETFQVTSETEGGEPKIIGQVISLKNITKFHELNEAKTNFIATISHELKTPISAIKMSLKLLEDNRVGIMNEEQKDLVNHIKEDTSRLLKITGELLDLSQVETGNIQLNFQTIKPVDIVNYALEAVQVPASLKGVTIDLKLEDKLPEVCADTEKTAWVLVNFLTNAIRYSPERSTVNLKLVRKNDAVEFSVKDLGKGIDAQYLEKIFDRYFQVPSDLNSKGGTGLGLAISKDFIQAQHGQIWAESEPGMGSTFHFTLPVMKIPKEGII</sequence>
<dbReference type="InterPro" id="IPR003660">
    <property type="entry name" value="HAMP_dom"/>
</dbReference>
<evidence type="ECO:0000256" key="6">
    <source>
        <dbReference type="ARBA" id="ARBA00022553"/>
    </source>
</evidence>
<dbReference type="Pfam" id="PF00989">
    <property type="entry name" value="PAS"/>
    <property type="match status" value="1"/>
</dbReference>
<dbReference type="PANTHER" id="PTHR42878">
    <property type="entry name" value="TWO-COMPONENT HISTIDINE KINASE"/>
    <property type="match status" value="1"/>
</dbReference>
<dbReference type="InterPro" id="IPR004358">
    <property type="entry name" value="Sig_transdc_His_kin-like_C"/>
</dbReference>
<dbReference type="PRINTS" id="PR00344">
    <property type="entry name" value="BCTRLSENSOR"/>
</dbReference>
<keyword evidence="8 15" id="KW-0812">Transmembrane</keyword>
<dbReference type="FunFam" id="3.30.565.10:FF:000023">
    <property type="entry name" value="PAS domain-containing sensor histidine kinase"/>
    <property type="match status" value="1"/>
</dbReference>
<dbReference type="InterPro" id="IPR000014">
    <property type="entry name" value="PAS"/>
</dbReference>
<dbReference type="GO" id="GO:0005886">
    <property type="term" value="C:plasma membrane"/>
    <property type="evidence" value="ECO:0007669"/>
    <property type="project" value="UniProtKB-SubCell"/>
</dbReference>
<keyword evidence="20" id="KW-1185">Reference proteome</keyword>
<comment type="catalytic activity">
    <reaction evidence="1">
        <text>ATP + protein L-histidine = ADP + protein N-phospho-L-histidine.</text>
        <dbReference type="EC" id="2.7.13.3"/>
    </reaction>
</comment>
<dbReference type="InterPro" id="IPR005467">
    <property type="entry name" value="His_kinase_dom"/>
</dbReference>
<protein>
    <recommendedName>
        <fullName evidence="4">histidine kinase</fullName>
        <ecNumber evidence="4">2.7.13.3</ecNumber>
    </recommendedName>
</protein>
<dbReference type="SMART" id="SM00091">
    <property type="entry name" value="PAS"/>
    <property type="match status" value="1"/>
</dbReference>
<dbReference type="PROSITE" id="PS50112">
    <property type="entry name" value="PAS"/>
    <property type="match status" value="1"/>
</dbReference>
<dbReference type="Pfam" id="PF00512">
    <property type="entry name" value="HisKA"/>
    <property type="match status" value="1"/>
</dbReference>
<evidence type="ECO:0000256" key="7">
    <source>
        <dbReference type="ARBA" id="ARBA00022679"/>
    </source>
</evidence>
<dbReference type="InterPro" id="IPR013767">
    <property type="entry name" value="PAS_fold"/>
</dbReference>
<dbReference type="NCBIfam" id="TIGR00229">
    <property type="entry name" value="sensory_box"/>
    <property type="match status" value="1"/>
</dbReference>
<evidence type="ECO:0000256" key="1">
    <source>
        <dbReference type="ARBA" id="ARBA00000085"/>
    </source>
</evidence>
<dbReference type="Pfam" id="PF00672">
    <property type="entry name" value="HAMP"/>
    <property type="match status" value="1"/>
</dbReference>
<evidence type="ECO:0000259" key="17">
    <source>
        <dbReference type="PROSITE" id="PS50112"/>
    </source>
</evidence>
<dbReference type="GO" id="GO:0006355">
    <property type="term" value="P:regulation of DNA-templated transcription"/>
    <property type="evidence" value="ECO:0007669"/>
    <property type="project" value="InterPro"/>
</dbReference>
<dbReference type="PANTHER" id="PTHR42878:SF7">
    <property type="entry name" value="SENSOR HISTIDINE KINASE GLRK"/>
    <property type="match status" value="1"/>
</dbReference>
<dbReference type="Gene3D" id="1.10.287.130">
    <property type="match status" value="1"/>
</dbReference>
<dbReference type="GO" id="GO:0000155">
    <property type="term" value="F:phosphorelay sensor kinase activity"/>
    <property type="evidence" value="ECO:0007669"/>
    <property type="project" value="InterPro"/>
</dbReference>
<evidence type="ECO:0000313" key="19">
    <source>
        <dbReference type="EMBL" id="MCO4294290.1"/>
    </source>
</evidence>
<feature type="transmembrane region" description="Helical" evidence="15">
    <location>
        <begin position="12"/>
        <end position="29"/>
    </location>
</feature>
<dbReference type="GO" id="GO:0007234">
    <property type="term" value="P:osmosensory signaling via phosphorelay pathway"/>
    <property type="evidence" value="ECO:0007669"/>
    <property type="project" value="TreeGrafter"/>
</dbReference>
<evidence type="ECO:0000256" key="5">
    <source>
        <dbReference type="ARBA" id="ARBA00022475"/>
    </source>
</evidence>
<evidence type="ECO:0000256" key="9">
    <source>
        <dbReference type="ARBA" id="ARBA00022741"/>
    </source>
</evidence>
<dbReference type="InterPro" id="IPR003661">
    <property type="entry name" value="HisK_dim/P_dom"/>
</dbReference>
<evidence type="ECO:0000256" key="14">
    <source>
        <dbReference type="ARBA" id="ARBA00023136"/>
    </source>
</evidence>
<evidence type="ECO:0000256" key="15">
    <source>
        <dbReference type="SAM" id="Phobius"/>
    </source>
</evidence>
<keyword evidence="14 15" id="KW-0472">Membrane</keyword>
<evidence type="ECO:0000256" key="3">
    <source>
        <dbReference type="ARBA" id="ARBA00004236"/>
    </source>
</evidence>
<dbReference type="InterPro" id="IPR003594">
    <property type="entry name" value="HATPase_dom"/>
</dbReference>
<evidence type="ECO:0000259" key="16">
    <source>
        <dbReference type="PROSITE" id="PS50109"/>
    </source>
</evidence>
<proteinExistence type="predicted"/>
<feature type="domain" description="PAS" evidence="17">
    <location>
        <begin position="232"/>
        <end position="277"/>
    </location>
</feature>
<dbReference type="RefSeq" id="WP_252589318.1">
    <property type="nucleotide sequence ID" value="NZ_JAMWYS010000053.1"/>
</dbReference>
<evidence type="ECO:0000256" key="4">
    <source>
        <dbReference type="ARBA" id="ARBA00012438"/>
    </source>
</evidence>
<dbReference type="Proteomes" id="UP001155182">
    <property type="component" value="Unassembled WGS sequence"/>
</dbReference>
<comment type="subcellular location">
    <subcellularLocation>
        <location evidence="3">Cell membrane</location>
    </subcellularLocation>
    <subcellularLocation>
        <location evidence="2">Membrane</location>
        <topology evidence="2">Multi-pass membrane protein</topology>
    </subcellularLocation>
</comment>
<keyword evidence="7" id="KW-0808">Transferase</keyword>
<dbReference type="InterPro" id="IPR036890">
    <property type="entry name" value="HATPase_C_sf"/>
</dbReference>
<evidence type="ECO:0000259" key="18">
    <source>
        <dbReference type="PROSITE" id="PS50885"/>
    </source>
</evidence>
<dbReference type="SUPFAM" id="SSF158472">
    <property type="entry name" value="HAMP domain-like"/>
    <property type="match status" value="1"/>
</dbReference>
<dbReference type="CDD" id="cd00130">
    <property type="entry name" value="PAS"/>
    <property type="match status" value="1"/>
</dbReference>
<keyword evidence="11 19" id="KW-0067">ATP-binding</keyword>
<keyword evidence="10" id="KW-0418">Kinase</keyword>
<dbReference type="PROSITE" id="PS50109">
    <property type="entry name" value="HIS_KIN"/>
    <property type="match status" value="1"/>
</dbReference>
<keyword evidence="5" id="KW-1003">Cell membrane</keyword>
<accession>A0A9X2F538</accession>
<dbReference type="InterPro" id="IPR050351">
    <property type="entry name" value="BphY/WalK/GraS-like"/>
</dbReference>
<reference evidence="19" key="1">
    <citation type="submission" date="2022-06" db="EMBL/GenBank/DDBJ databases">
        <title>Solitalea sp. MAHUQ-68 isolated from rhizospheric soil.</title>
        <authorList>
            <person name="Huq M.A."/>
        </authorList>
    </citation>
    <scope>NUCLEOTIDE SEQUENCE</scope>
    <source>
        <strain evidence="19">MAHUQ-68</strain>
    </source>
</reference>
<dbReference type="SUPFAM" id="SSF47384">
    <property type="entry name" value="Homodimeric domain of signal transducing histidine kinase"/>
    <property type="match status" value="1"/>
</dbReference>
<keyword evidence="9" id="KW-0547">Nucleotide-binding</keyword>
<dbReference type="Gene3D" id="3.30.565.10">
    <property type="entry name" value="Histidine kinase-like ATPase, C-terminal domain"/>
    <property type="match status" value="1"/>
</dbReference>
<keyword evidence="13" id="KW-0902">Two-component regulatory system</keyword>
<dbReference type="GO" id="GO:0005524">
    <property type="term" value="F:ATP binding"/>
    <property type="evidence" value="ECO:0007669"/>
    <property type="project" value="UniProtKB-KW"/>
</dbReference>
<evidence type="ECO:0000256" key="2">
    <source>
        <dbReference type="ARBA" id="ARBA00004141"/>
    </source>
</evidence>
<evidence type="ECO:0000256" key="13">
    <source>
        <dbReference type="ARBA" id="ARBA00023012"/>
    </source>
</evidence>
<dbReference type="EC" id="2.7.13.3" evidence="4"/>
<dbReference type="SMART" id="SM00304">
    <property type="entry name" value="HAMP"/>
    <property type="match status" value="1"/>
</dbReference>
<feature type="transmembrane region" description="Helical" evidence="15">
    <location>
        <begin position="147"/>
        <end position="167"/>
    </location>
</feature>
<dbReference type="CDD" id="cd00082">
    <property type="entry name" value="HisKA"/>
    <property type="match status" value="1"/>
</dbReference>
<dbReference type="GO" id="GO:0000156">
    <property type="term" value="F:phosphorelay response regulator activity"/>
    <property type="evidence" value="ECO:0007669"/>
    <property type="project" value="TreeGrafter"/>
</dbReference>
<keyword evidence="6" id="KW-0597">Phosphoprotein</keyword>
<dbReference type="SMART" id="SM00388">
    <property type="entry name" value="HisKA"/>
    <property type="match status" value="1"/>
</dbReference>
<dbReference type="SMART" id="SM00387">
    <property type="entry name" value="HATPase_c"/>
    <property type="match status" value="1"/>
</dbReference>
<organism evidence="19 20">
    <name type="scientific">Solitalea agri</name>
    <dbReference type="NCBI Taxonomy" id="2953739"/>
    <lineage>
        <taxon>Bacteria</taxon>
        <taxon>Pseudomonadati</taxon>
        <taxon>Bacteroidota</taxon>
        <taxon>Sphingobacteriia</taxon>
        <taxon>Sphingobacteriales</taxon>
        <taxon>Sphingobacteriaceae</taxon>
        <taxon>Solitalea</taxon>
    </lineage>
</organism>
<dbReference type="PROSITE" id="PS50885">
    <property type="entry name" value="HAMP"/>
    <property type="match status" value="1"/>
</dbReference>
<dbReference type="InterPro" id="IPR035965">
    <property type="entry name" value="PAS-like_dom_sf"/>
</dbReference>
<name>A0A9X2F538_9SPHI</name>
<evidence type="ECO:0000313" key="20">
    <source>
        <dbReference type="Proteomes" id="UP001155182"/>
    </source>
</evidence>
<feature type="domain" description="Histidine kinase" evidence="16">
    <location>
        <begin position="356"/>
        <end position="574"/>
    </location>
</feature>
<dbReference type="AlphaFoldDB" id="A0A9X2F538"/>
<dbReference type="InterPro" id="IPR036097">
    <property type="entry name" value="HisK_dim/P_sf"/>
</dbReference>
<dbReference type="SUPFAM" id="SSF55874">
    <property type="entry name" value="ATPase domain of HSP90 chaperone/DNA topoisomerase II/histidine kinase"/>
    <property type="match status" value="1"/>
</dbReference>
<dbReference type="EMBL" id="JAMWYS010000053">
    <property type="protein sequence ID" value="MCO4294290.1"/>
    <property type="molecule type" value="Genomic_DNA"/>
</dbReference>
<feature type="domain" description="HAMP" evidence="18">
    <location>
        <begin position="171"/>
        <end position="223"/>
    </location>
</feature>
<gene>
    <name evidence="19" type="ORF">NF867_15620</name>
</gene>
<evidence type="ECO:0000256" key="8">
    <source>
        <dbReference type="ARBA" id="ARBA00022692"/>
    </source>
</evidence>
<evidence type="ECO:0000256" key="11">
    <source>
        <dbReference type="ARBA" id="ARBA00022840"/>
    </source>
</evidence>
<evidence type="ECO:0000256" key="10">
    <source>
        <dbReference type="ARBA" id="ARBA00022777"/>
    </source>
</evidence>
<dbReference type="Gene3D" id="3.30.450.20">
    <property type="entry name" value="PAS domain"/>
    <property type="match status" value="1"/>
</dbReference>
<dbReference type="GO" id="GO:0030295">
    <property type="term" value="F:protein kinase activator activity"/>
    <property type="evidence" value="ECO:0007669"/>
    <property type="project" value="TreeGrafter"/>
</dbReference>
<keyword evidence="12 15" id="KW-1133">Transmembrane helix</keyword>
<dbReference type="Pfam" id="PF02518">
    <property type="entry name" value="HATPase_c"/>
    <property type="match status" value="1"/>
</dbReference>
<dbReference type="Gene3D" id="6.10.340.10">
    <property type="match status" value="1"/>
</dbReference>
<dbReference type="CDD" id="cd06225">
    <property type="entry name" value="HAMP"/>
    <property type="match status" value="1"/>
</dbReference>
<dbReference type="SUPFAM" id="SSF55785">
    <property type="entry name" value="PYP-like sensor domain (PAS domain)"/>
    <property type="match status" value="1"/>
</dbReference>